<dbReference type="Pfam" id="PF04389">
    <property type="entry name" value="Peptidase_M28"/>
    <property type="match status" value="1"/>
</dbReference>
<reference evidence="3" key="1">
    <citation type="submission" date="2022-01" db="EMBL/GenBank/DDBJ databases">
        <authorList>
            <person name="Wang Y."/>
        </authorList>
    </citation>
    <scope>NUCLEOTIDE SEQUENCE</scope>
    <source>
        <strain evidence="3">WB101</strain>
    </source>
</reference>
<dbReference type="PANTHER" id="PTHR12147">
    <property type="entry name" value="METALLOPEPTIDASE M28 FAMILY MEMBER"/>
    <property type="match status" value="1"/>
</dbReference>
<organism evidence="3 4">
    <name type="scientific">Rhodohalobacter sulfatireducens</name>
    <dbReference type="NCBI Taxonomy" id="2911366"/>
    <lineage>
        <taxon>Bacteria</taxon>
        <taxon>Pseudomonadati</taxon>
        <taxon>Balneolota</taxon>
        <taxon>Balneolia</taxon>
        <taxon>Balneolales</taxon>
        <taxon>Balneolaceae</taxon>
        <taxon>Rhodohalobacter</taxon>
    </lineage>
</organism>
<dbReference type="InterPro" id="IPR007484">
    <property type="entry name" value="Peptidase_M28"/>
</dbReference>
<evidence type="ECO:0000313" key="3">
    <source>
        <dbReference type="EMBL" id="MCG2587423.1"/>
    </source>
</evidence>
<feature type="chain" id="PRO_5045051236" evidence="1">
    <location>
        <begin position="24"/>
        <end position="343"/>
    </location>
</feature>
<protein>
    <submittedName>
        <fullName evidence="3">M20/M25/M40 family metallo-hydrolase</fullName>
    </submittedName>
</protein>
<dbReference type="Proteomes" id="UP001165366">
    <property type="component" value="Unassembled WGS sequence"/>
</dbReference>
<dbReference type="RefSeq" id="WP_237852267.1">
    <property type="nucleotide sequence ID" value="NZ_JAKLWS010000002.1"/>
</dbReference>
<dbReference type="Gene3D" id="3.40.630.10">
    <property type="entry name" value="Zn peptidases"/>
    <property type="match status" value="1"/>
</dbReference>
<keyword evidence="1" id="KW-0732">Signal</keyword>
<reference evidence="3" key="2">
    <citation type="submission" date="2024-05" db="EMBL/GenBank/DDBJ databases">
        <title>Rhodohalobacter halophilus gen. nov., sp. nov., a moderately halophilic member of the family Balneolaceae.</title>
        <authorList>
            <person name="Xia J."/>
        </authorList>
    </citation>
    <scope>NUCLEOTIDE SEQUENCE</scope>
    <source>
        <strain evidence="3">WB101</strain>
    </source>
</reference>
<dbReference type="PROSITE" id="PS51257">
    <property type="entry name" value="PROKAR_LIPOPROTEIN"/>
    <property type="match status" value="1"/>
</dbReference>
<dbReference type="EMBL" id="JAKLWS010000002">
    <property type="protein sequence ID" value="MCG2587423.1"/>
    <property type="molecule type" value="Genomic_DNA"/>
</dbReference>
<name>A0ABS9K9D4_9BACT</name>
<feature type="signal peptide" evidence="1">
    <location>
        <begin position="1"/>
        <end position="23"/>
    </location>
</feature>
<keyword evidence="4" id="KW-1185">Reference proteome</keyword>
<comment type="caution">
    <text evidence="3">The sequence shown here is derived from an EMBL/GenBank/DDBJ whole genome shotgun (WGS) entry which is preliminary data.</text>
</comment>
<feature type="domain" description="Peptidase M28" evidence="2">
    <location>
        <begin position="104"/>
        <end position="307"/>
    </location>
</feature>
<accession>A0ABS9K9D4</accession>
<gene>
    <name evidence="3" type="ORF">L6773_02515</name>
</gene>
<evidence type="ECO:0000256" key="1">
    <source>
        <dbReference type="SAM" id="SignalP"/>
    </source>
</evidence>
<proteinExistence type="predicted"/>
<dbReference type="PANTHER" id="PTHR12147:SF26">
    <property type="entry name" value="PEPTIDASE M28 DOMAIN-CONTAINING PROTEIN"/>
    <property type="match status" value="1"/>
</dbReference>
<evidence type="ECO:0000313" key="4">
    <source>
        <dbReference type="Proteomes" id="UP001165366"/>
    </source>
</evidence>
<evidence type="ECO:0000259" key="2">
    <source>
        <dbReference type="Pfam" id="PF04389"/>
    </source>
</evidence>
<sequence>MKRLMYTFMFAFLSPWLFSCSQAQNSVNQIEARVSQDDLELNIHFLSSDELRGRATGTPEIDISAKYIADWFTAYDVSTAPGYDSYFQEFDVTMRDSSIVKSKNVIGLIEGSDPALRDEYVLLAAHYDHVGVGPATAEGDSIYNGARDNAVGVATVMAAGKYFTEHPPKRSVIFALWGAEELGLIGSGYFAENPVVPLDQIVYNLNIDGAGYNDTTKVTVVGLERTDAESIFESSVQAFGLEAIPSPVPELGLFNRSDNVHFARKGIPAPTFSLGFTAFDEDIQYYYHQPTDESDTINFDYITDYARAYILSAQQIANAADAPFWSPGDEYEDEGIQLYGIME</sequence>
<dbReference type="SUPFAM" id="SSF53187">
    <property type="entry name" value="Zn-dependent exopeptidases"/>
    <property type="match status" value="1"/>
</dbReference>
<dbReference type="InterPro" id="IPR045175">
    <property type="entry name" value="M28_fam"/>
</dbReference>